<reference evidence="2" key="1">
    <citation type="submission" date="2022-10" db="EMBL/GenBank/DDBJ databases">
        <title>Chitinophaga sp. nov., isolated from soil.</title>
        <authorList>
            <person name="Jeon C.O."/>
        </authorList>
    </citation>
    <scope>NUCLEOTIDE SEQUENCE</scope>
    <source>
        <strain evidence="2">R8</strain>
    </source>
</reference>
<sequence>MKKFTVEQFEVPGAAMVQVSSLICTHELDHHIMEVDEEDETITLELHYSKQDREVIHQIQDIISANSEEDEEEEEDDDEDDE</sequence>
<dbReference type="EMBL" id="CP107006">
    <property type="protein sequence ID" value="UYQ92828.1"/>
    <property type="molecule type" value="Genomic_DNA"/>
</dbReference>
<dbReference type="Proteomes" id="UP001162741">
    <property type="component" value="Chromosome"/>
</dbReference>
<feature type="compositionally biased region" description="Acidic residues" evidence="1">
    <location>
        <begin position="67"/>
        <end position="82"/>
    </location>
</feature>
<evidence type="ECO:0000256" key="1">
    <source>
        <dbReference type="SAM" id="MobiDB-lite"/>
    </source>
</evidence>
<gene>
    <name evidence="2" type="ORF">MKQ68_22365</name>
</gene>
<protein>
    <submittedName>
        <fullName evidence="2">Uncharacterized protein</fullName>
    </submittedName>
</protein>
<organism evidence="2 3">
    <name type="scientific">Chitinophaga horti</name>
    <dbReference type="NCBI Taxonomy" id="2920382"/>
    <lineage>
        <taxon>Bacteria</taxon>
        <taxon>Pseudomonadati</taxon>
        <taxon>Bacteroidota</taxon>
        <taxon>Chitinophagia</taxon>
        <taxon>Chitinophagales</taxon>
        <taxon>Chitinophagaceae</taxon>
        <taxon>Chitinophaga</taxon>
    </lineage>
</organism>
<name>A0ABY6IZJ1_9BACT</name>
<keyword evidence="3" id="KW-1185">Reference proteome</keyword>
<evidence type="ECO:0000313" key="2">
    <source>
        <dbReference type="EMBL" id="UYQ92828.1"/>
    </source>
</evidence>
<proteinExistence type="predicted"/>
<feature type="region of interest" description="Disordered" evidence="1">
    <location>
        <begin position="63"/>
        <end position="82"/>
    </location>
</feature>
<evidence type="ECO:0000313" key="3">
    <source>
        <dbReference type="Proteomes" id="UP001162741"/>
    </source>
</evidence>
<dbReference type="RefSeq" id="WP_264281024.1">
    <property type="nucleotide sequence ID" value="NZ_CP107006.1"/>
</dbReference>
<accession>A0ABY6IZJ1</accession>